<protein>
    <submittedName>
        <fullName evidence="1">Uncharacterized protein</fullName>
    </submittedName>
</protein>
<gene>
    <name evidence="1" type="ORF">AVEN_224613_1</name>
</gene>
<name>A0A4Y2NVB2_ARAVE</name>
<proteinExistence type="predicted"/>
<dbReference type="Proteomes" id="UP000499080">
    <property type="component" value="Unassembled WGS sequence"/>
</dbReference>
<dbReference type="EMBL" id="BGPR01009724">
    <property type="protein sequence ID" value="GBN41877.1"/>
    <property type="molecule type" value="Genomic_DNA"/>
</dbReference>
<organism evidence="1 2">
    <name type="scientific">Araneus ventricosus</name>
    <name type="common">Orbweaver spider</name>
    <name type="synonym">Epeira ventricosa</name>
    <dbReference type="NCBI Taxonomy" id="182803"/>
    <lineage>
        <taxon>Eukaryota</taxon>
        <taxon>Metazoa</taxon>
        <taxon>Ecdysozoa</taxon>
        <taxon>Arthropoda</taxon>
        <taxon>Chelicerata</taxon>
        <taxon>Arachnida</taxon>
        <taxon>Araneae</taxon>
        <taxon>Araneomorphae</taxon>
        <taxon>Entelegynae</taxon>
        <taxon>Araneoidea</taxon>
        <taxon>Araneidae</taxon>
        <taxon>Araneus</taxon>
    </lineage>
</organism>
<accession>A0A4Y2NVB2</accession>
<evidence type="ECO:0000313" key="2">
    <source>
        <dbReference type="Proteomes" id="UP000499080"/>
    </source>
</evidence>
<sequence>MVVIKGSILVPPVGLGDVTFPVVNVRKKLRLPTQPGYQNGPVKCIWFGYQEISGVLLWDTCIALVVRKSRNHPTIGIDHWGDKRLVVGRMAVRLSSGKKGRRNCTPPGTNKMGVLDIKERRAVKNRLGSLERFSDSRSAEKSCVIISD</sequence>
<reference evidence="1 2" key="1">
    <citation type="journal article" date="2019" name="Sci. Rep.">
        <title>Orb-weaving spider Araneus ventricosus genome elucidates the spidroin gene catalogue.</title>
        <authorList>
            <person name="Kono N."/>
            <person name="Nakamura H."/>
            <person name="Ohtoshi R."/>
            <person name="Moran D.A.P."/>
            <person name="Shinohara A."/>
            <person name="Yoshida Y."/>
            <person name="Fujiwara M."/>
            <person name="Mori M."/>
            <person name="Tomita M."/>
            <person name="Arakawa K."/>
        </authorList>
    </citation>
    <scope>NUCLEOTIDE SEQUENCE [LARGE SCALE GENOMIC DNA]</scope>
</reference>
<dbReference type="AlphaFoldDB" id="A0A4Y2NVB2"/>
<keyword evidence="2" id="KW-1185">Reference proteome</keyword>
<evidence type="ECO:0000313" key="1">
    <source>
        <dbReference type="EMBL" id="GBN41877.1"/>
    </source>
</evidence>
<comment type="caution">
    <text evidence="1">The sequence shown here is derived from an EMBL/GenBank/DDBJ whole genome shotgun (WGS) entry which is preliminary data.</text>
</comment>